<dbReference type="AlphaFoldDB" id="R4XCM2"/>
<evidence type="ECO:0000259" key="7">
    <source>
        <dbReference type="PROSITE" id="PS50023"/>
    </source>
</evidence>
<dbReference type="EMBL" id="CAHR02000071">
    <property type="protein sequence ID" value="CCG82121.1"/>
    <property type="molecule type" value="Genomic_DNA"/>
</dbReference>
<dbReference type="CDD" id="cd08368">
    <property type="entry name" value="LIM"/>
    <property type="match status" value="2"/>
</dbReference>
<comment type="caution">
    <text evidence="8">The sequence shown here is derived from an EMBL/GenBank/DDBJ whole genome shotgun (WGS) entry which is preliminary data.</text>
</comment>
<gene>
    <name evidence="8" type="ORF">TAPDE_002062</name>
</gene>
<organism evidence="8 9">
    <name type="scientific">Taphrina deformans (strain PYCC 5710 / ATCC 11124 / CBS 356.35 / IMI 108563 / JCM 9778 / NBRC 8474)</name>
    <name type="common">Peach leaf curl fungus</name>
    <name type="synonym">Lalaria deformans</name>
    <dbReference type="NCBI Taxonomy" id="1097556"/>
    <lineage>
        <taxon>Eukaryota</taxon>
        <taxon>Fungi</taxon>
        <taxon>Dikarya</taxon>
        <taxon>Ascomycota</taxon>
        <taxon>Taphrinomycotina</taxon>
        <taxon>Taphrinomycetes</taxon>
        <taxon>Taphrinales</taxon>
        <taxon>Taphrinaceae</taxon>
        <taxon>Taphrina</taxon>
    </lineage>
</organism>
<evidence type="ECO:0000256" key="4">
    <source>
        <dbReference type="ARBA" id="ARBA00023038"/>
    </source>
</evidence>
<feature type="compositionally biased region" description="Polar residues" evidence="6">
    <location>
        <begin position="40"/>
        <end position="52"/>
    </location>
</feature>
<dbReference type="Gene3D" id="2.10.110.10">
    <property type="entry name" value="Cysteine Rich Protein"/>
    <property type="match status" value="3"/>
</dbReference>
<dbReference type="GO" id="GO:0003712">
    <property type="term" value="F:transcription coregulator activity"/>
    <property type="evidence" value="ECO:0007669"/>
    <property type="project" value="TreeGrafter"/>
</dbReference>
<dbReference type="Pfam" id="PF00412">
    <property type="entry name" value="LIM"/>
    <property type="match status" value="3"/>
</dbReference>
<dbReference type="Proteomes" id="UP000013776">
    <property type="component" value="Unassembled WGS sequence"/>
</dbReference>
<evidence type="ECO:0000256" key="2">
    <source>
        <dbReference type="ARBA" id="ARBA00022737"/>
    </source>
</evidence>
<feature type="region of interest" description="Disordered" evidence="6">
    <location>
        <begin position="27"/>
        <end position="143"/>
    </location>
</feature>
<dbReference type="SUPFAM" id="SSF57716">
    <property type="entry name" value="Glucocorticoid receptor-like (DNA-binding domain)"/>
    <property type="match status" value="2"/>
</dbReference>
<dbReference type="OrthoDB" id="15567at2759"/>
<dbReference type="PANTHER" id="PTHR24205:SF16">
    <property type="entry name" value="GH01042P-RELATED"/>
    <property type="match status" value="1"/>
</dbReference>
<dbReference type="PANTHER" id="PTHR24205">
    <property type="entry name" value="FOUR AND A HALF LIM DOMAINS PROTEIN"/>
    <property type="match status" value="1"/>
</dbReference>
<keyword evidence="9" id="KW-1185">Reference proteome</keyword>
<dbReference type="PROSITE" id="PS50023">
    <property type="entry name" value="LIM_DOMAIN_2"/>
    <property type="match status" value="2"/>
</dbReference>
<keyword evidence="2" id="KW-0677">Repeat</keyword>
<keyword evidence="1 5" id="KW-0479">Metal-binding</keyword>
<evidence type="ECO:0000313" key="9">
    <source>
        <dbReference type="Proteomes" id="UP000013776"/>
    </source>
</evidence>
<accession>R4XCM2</accession>
<keyword evidence="3 5" id="KW-0862">Zinc</keyword>
<dbReference type="PROSITE" id="PS00478">
    <property type="entry name" value="LIM_DOMAIN_1"/>
    <property type="match status" value="1"/>
</dbReference>
<evidence type="ECO:0000256" key="3">
    <source>
        <dbReference type="ARBA" id="ARBA00022833"/>
    </source>
</evidence>
<evidence type="ECO:0000256" key="6">
    <source>
        <dbReference type="SAM" id="MobiDB-lite"/>
    </source>
</evidence>
<feature type="compositionally biased region" description="Polar residues" evidence="6">
    <location>
        <begin position="99"/>
        <end position="113"/>
    </location>
</feature>
<protein>
    <submittedName>
        <fullName evidence="8">LIM domain-containing protein C4F6.12</fullName>
    </submittedName>
</protein>
<evidence type="ECO:0000313" key="8">
    <source>
        <dbReference type="EMBL" id="CCG82121.1"/>
    </source>
</evidence>
<feature type="domain" description="LIM zinc-binding" evidence="7">
    <location>
        <begin position="444"/>
        <end position="506"/>
    </location>
</feature>
<dbReference type="InterPro" id="IPR001781">
    <property type="entry name" value="Znf_LIM"/>
</dbReference>
<dbReference type="GO" id="GO:0005634">
    <property type="term" value="C:nucleus"/>
    <property type="evidence" value="ECO:0007669"/>
    <property type="project" value="TreeGrafter"/>
</dbReference>
<dbReference type="GO" id="GO:0030695">
    <property type="term" value="F:GTPase regulator activity"/>
    <property type="evidence" value="ECO:0007669"/>
    <property type="project" value="UniProtKB-ARBA"/>
</dbReference>
<dbReference type="VEuPathDB" id="FungiDB:TAPDE_002062"/>
<dbReference type="SMART" id="SM00132">
    <property type="entry name" value="LIM"/>
    <property type="match status" value="3"/>
</dbReference>
<evidence type="ECO:0000256" key="5">
    <source>
        <dbReference type="PROSITE-ProRule" id="PRU00125"/>
    </source>
</evidence>
<name>R4XCM2_TAPDE</name>
<keyword evidence="4 5" id="KW-0440">LIM domain</keyword>
<dbReference type="eggNOG" id="KOG1703">
    <property type="taxonomic scope" value="Eukaryota"/>
</dbReference>
<proteinExistence type="predicted"/>
<feature type="region of interest" description="Disordered" evidence="6">
    <location>
        <begin position="257"/>
        <end position="299"/>
    </location>
</feature>
<dbReference type="GO" id="GO:0046872">
    <property type="term" value="F:metal ion binding"/>
    <property type="evidence" value="ECO:0007669"/>
    <property type="project" value="UniProtKB-KW"/>
</dbReference>
<sequence length="508" mass="58257">MSQAFMTPSQQREYLAELRRQNAEMYGLTGSRIKSDRDPWTSSDAPSNTNRAVQHEPFSDIGARTSAPPRPPKSSQLRNVNMHSTGKTENPTPLPLPTSEATRNKGAQTQNTYKVLPKPLPKPATKNLPDPPAKYDHRSSDMPDVSMLELDTKKKRHPPGVAPKPQGFNHKLTTSQKKVSLSLMNYDIPQFQEQYNPAHTEDLDYGSDGPSNSDVQSKRMTIPTFSFPDEERPYDQSNRNTAVAMQSELETSIPTFSFSVEDEQNQPDNDVDRNYMKPQVEQDPRTRQSRKRKPIPERERDLVERGLRCANCYEAFGRGRVITANGRRYHPSHFTCFECGIPLEHVDFYTHNATDSEEDDEGTEEVYCHFDYHELFSPRCHVCTTPVIRDGIKALGHVYHAEHFFCALCSKTFERDDQDGTEFVERDDLPWHPQCYEEKFSKTYMCRKCKKRIPAGTQVITMGTGSHFHHDCFQCALCKRSLEDGFYWSKAREGICKPCKELEIKQDL</sequence>
<reference evidence="8 9" key="1">
    <citation type="journal article" date="2013" name="MBio">
        <title>Genome sequencing of the plant pathogen Taphrina deformans, the causal agent of peach leaf curl.</title>
        <authorList>
            <person name="Cisse O.H."/>
            <person name="Almeida J.M.G.C.F."/>
            <person name="Fonseca A."/>
            <person name="Kumar A.A."/>
            <person name="Salojaervi J."/>
            <person name="Overmyer K."/>
            <person name="Hauser P.M."/>
            <person name="Pagni M."/>
        </authorList>
    </citation>
    <scope>NUCLEOTIDE SEQUENCE [LARGE SCALE GENOMIC DNA]</scope>
    <source>
        <strain evidence="9">PYCC 5710 / ATCC 11124 / CBS 356.35 / IMI 108563 / JCM 9778 / NBRC 8474</strain>
    </source>
</reference>
<feature type="compositionally biased region" description="Polar residues" evidence="6">
    <location>
        <begin position="73"/>
        <end position="91"/>
    </location>
</feature>
<dbReference type="STRING" id="1097556.R4XCM2"/>
<feature type="compositionally biased region" description="Basic and acidic residues" evidence="6">
    <location>
        <begin position="270"/>
        <end position="286"/>
    </location>
</feature>
<feature type="domain" description="LIM zinc-binding" evidence="7">
    <location>
        <begin position="307"/>
        <end position="378"/>
    </location>
</feature>
<evidence type="ECO:0000256" key="1">
    <source>
        <dbReference type="ARBA" id="ARBA00022723"/>
    </source>
</evidence>